<dbReference type="AlphaFoldDB" id="A6JFP8"/>
<protein>
    <submittedName>
        <fullName evidence="1">RCG30433</fullName>
    </submittedName>
</protein>
<name>A6JFP8_RAT</name>
<sequence>MCKSMNSRSCGVCMHTDFLYSEQPLLISHNSMYTDNGHRSPSKPQ</sequence>
<organism evidence="1 2">
    <name type="scientific">Rattus norvegicus</name>
    <name type="common">Rat</name>
    <dbReference type="NCBI Taxonomy" id="10116"/>
    <lineage>
        <taxon>Eukaryota</taxon>
        <taxon>Metazoa</taxon>
        <taxon>Chordata</taxon>
        <taxon>Craniata</taxon>
        <taxon>Vertebrata</taxon>
        <taxon>Euteleostomi</taxon>
        <taxon>Mammalia</taxon>
        <taxon>Eutheria</taxon>
        <taxon>Euarchontoglires</taxon>
        <taxon>Glires</taxon>
        <taxon>Rodentia</taxon>
        <taxon>Myomorpha</taxon>
        <taxon>Muroidea</taxon>
        <taxon>Muridae</taxon>
        <taxon>Murinae</taxon>
        <taxon>Rattus</taxon>
    </lineage>
</organism>
<evidence type="ECO:0000313" key="1">
    <source>
        <dbReference type="EMBL" id="EDM11645.1"/>
    </source>
</evidence>
<proteinExistence type="predicted"/>
<dbReference type="Proteomes" id="UP000234681">
    <property type="component" value="Chromosome 5"/>
</dbReference>
<gene>
    <name evidence="1" type="ORF">rCG_30433</name>
</gene>
<accession>A6JFP8</accession>
<evidence type="ECO:0000313" key="2">
    <source>
        <dbReference type="Proteomes" id="UP000234681"/>
    </source>
</evidence>
<reference evidence="2" key="1">
    <citation type="submission" date="2005-09" db="EMBL/GenBank/DDBJ databases">
        <authorList>
            <person name="Mural R.J."/>
            <person name="Li P.W."/>
            <person name="Adams M.D."/>
            <person name="Amanatides P.G."/>
            <person name="Baden-Tillson H."/>
            <person name="Barnstead M."/>
            <person name="Chin S.H."/>
            <person name="Dew I."/>
            <person name="Evans C.A."/>
            <person name="Ferriera S."/>
            <person name="Flanigan M."/>
            <person name="Fosler C."/>
            <person name="Glodek A."/>
            <person name="Gu Z."/>
            <person name="Holt R.A."/>
            <person name="Jennings D."/>
            <person name="Kraft C.L."/>
            <person name="Lu F."/>
            <person name="Nguyen T."/>
            <person name="Nusskern D.R."/>
            <person name="Pfannkoch C.M."/>
            <person name="Sitter C."/>
            <person name="Sutton G.G."/>
            <person name="Venter J.C."/>
            <person name="Wang Z."/>
            <person name="Woodage T."/>
            <person name="Zheng X.H."/>
            <person name="Zhong F."/>
        </authorList>
    </citation>
    <scope>NUCLEOTIDE SEQUENCE [LARGE SCALE GENOMIC DNA]</scope>
    <source>
        <strain>BN</strain>
        <strain evidence="2">Sprague-Dawley</strain>
    </source>
</reference>
<dbReference type="EMBL" id="CH473984">
    <property type="protein sequence ID" value="EDM11645.1"/>
    <property type="molecule type" value="Genomic_DNA"/>
</dbReference>